<accession>A0AAD7WM05</accession>
<evidence type="ECO:0000256" key="4">
    <source>
        <dbReference type="ARBA" id="ARBA00023136"/>
    </source>
</evidence>
<dbReference type="EMBL" id="JAINUG010000068">
    <property type="protein sequence ID" value="KAJ8401683.1"/>
    <property type="molecule type" value="Genomic_DNA"/>
</dbReference>
<dbReference type="GO" id="GO:0007229">
    <property type="term" value="P:integrin-mediated signaling pathway"/>
    <property type="evidence" value="ECO:0007669"/>
    <property type="project" value="TreeGrafter"/>
</dbReference>
<keyword evidence="6" id="KW-0325">Glycoprotein</keyword>
<dbReference type="GO" id="GO:0045121">
    <property type="term" value="C:membrane raft"/>
    <property type="evidence" value="ECO:0007669"/>
    <property type="project" value="TreeGrafter"/>
</dbReference>
<dbReference type="GO" id="GO:0051894">
    <property type="term" value="P:positive regulation of focal adhesion assembly"/>
    <property type="evidence" value="ECO:0007669"/>
    <property type="project" value="TreeGrafter"/>
</dbReference>
<proteinExistence type="predicted"/>
<organism evidence="9 10">
    <name type="scientific">Aldrovandia affinis</name>
    <dbReference type="NCBI Taxonomy" id="143900"/>
    <lineage>
        <taxon>Eukaryota</taxon>
        <taxon>Metazoa</taxon>
        <taxon>Chordata</taxon>
        <taxon>Craniata</taxon>
        <taxon>Vertebrata</taxon>
        <taxon>Euteleostomi</taxon>
        <taxon>Actinopterygii</taxon>
        <taxon>Neopterygii</taxon>
        <taxon>Teleostei</taxon>
        <taxon>Notacanthiformes</taxon>
        <taxon>Halosauridae</taxon>
        <taxon>Aldrovandia</taxon>
    </lineage>
</organism>
<evidence type="ECO:0000313" key="10">
    <source>
        <dbReference type="Proteomes" id="UP001221898"/>
    </source>
</evidence>
<evidence type="ECO:0000256" key="3">
    <source>
        <dbReference type="ARBA" id="ARBA00022729"/>
    </source>
</evidence>
<dbReference type="GO" id="GO:0030425">
    <property type="term" value="C:dendrite"/>
    <property type="evidence" value="ECO:0007669"/>
    <property type="project" value="TreeGrafter"/>
</dbReference>
<evidence type="ECO:0000256" key="6">
    <source>
        <dbReference type="ARBA" id="ARBA00023180"/>
    </source>
</evidence>
<reference evidence="9" key="1">
    <citation type="journal article" date="2023" name="Science">
        <title>Genome structures resolve the early diversification of teleost fishes.</title>
        <authorList>
            <person name="Parey E."/>
            <person name="Louis A."/>
            <person name="Montfort J."/>
            <person name="Bouchez O."/>
            <person name="Roques C."/>
            <person name="Iampietro C."/>
            <person name="Lluch J."/>
            <person name="Castinel A."/>
            <person name="Donnadieu C."/>
            <person name="Desvignes T."/>
            <person name="Floi Bucao C."/>
            <person name="Jouanno E."/>
            <person name="Wen M."/>
            <person name="Mejri S."/>
            <person name="Dirks R."/>
            <person name="Jansen H."/>
            <person name="Henkel C."/>
            <person name="Chen W.J."/>
            <person name="Zahm M."/>
            <person name="Cabau C."/>
            <person name="Klopp C."/>
            <person name="Thompson A.W."/>
            <person name="Robinson-Rechavi M."/>
            <person name="Braasch I."/>
            <person name="Lecointre G."/>
            <person name="Bobe J."/>
            <person name="Postlethwait J.H."/>
            <person name="Berthelot C."/>
            <person name="Roest Crollius H."/>
            <person name="Guiguen Y."/>
        </authorList>
    </citation>
    <scope>NUCLEOTIDE SEQUENCE</scope>
    <source>
        <strain evidence="9">NC1722</strain>
    </source>
</reference>
<evidence type="ECO:0000256" key="2">
    <source>
        <dbReference type="ARBA" id="ARBA00022475"/>
    </source>
</evidence>
<comment type="subcellular location">
    <subcellularLocation>
        <location evidence="1">Cell membrane</location>
    </subcellularLocation>
</comment>
<keyword evidence="2" id="KW-1003">Cell membrane</keyword>
<comment type="caution">
    <text evidence="9">The sequence shown here is derived from an EMBL/GenBank/DDBJ whole genome shotgun (WGS) entry which is preliminary data.</text>
</comment>
<keyword evidence="10" id="KW-1185">Reference proteome</keyword>
<keyword evidence="4" id="KW-0472">Membrane</keyword>
<name>A0AAD7WM05_9TELE</name>
<evidence type="ECO:0000256" key="5">
    <source>
        <dbReference type="ARBA" id="ARBA00023157"/>
    </source>
</evidence>
<dbReference type="GO" id="GO:0005096">
    <property type="term" value="F:GTPase activator activity"/>
    <property type="evidence" value="ECO:0007669"/>
    <property type="project" value="TreeGrafter"/>
</dbReference>
<dbReference type="GO" id="GO:0005178">
    <property type="term" value="F:integrin binding"/>
    <property type="evidence" value="ECO:0007669"/>
    <property type="project" value="InterPro"/>
</dbReference>
<keyword evidence="3" id="KW-0732">Signal</keyword>
<dbReference type="GO" id="GO:0005925">
    <property type="term" value="C:focal adhesion"/>
    <property type="evidence" value="ECO:0007669"/>
    <property type="project" value="TreeGrafter"/>
</dbReference>
<keyword evidence="5" id="KW-1015">Disulfide bond</keyword>
<keyword evidence="7" id="KW-0449">Lipoprotein</keyword>
<dbReference type="PANTHER" id="PTHR19226:SF2">
    <property type="entry name" value="THY-1 MEMBRANE GLYCOPROTEIN"/>
    <property type="match status" value="1"/>
</dbReference>
<dbReference type="PANTHER" id="PTHR19226">
    <property type="entry name" value="THY-1 MEMBRANE GLYCOPROTEIN"/>
    <property type="match status" value="1"/>
</dbReference>
<evidence type="ECO:0000313" key="9">
    <source>
        <dbReference type="EMBL" id="KAJ8401683.1"/>
    </source>
</evidence>
<evidence type="ECO:0000256" key="8">
    <source>
        <dbReference type="ARBA" id="ARBA00023319"/>
    </source>
</evidence>
<sequence>MLSYFAKLSYKLPRYRTTAVSIELNQPPCCKAMKMYLLTALCLLGFLSAQEVTELTSCLTKEKNLRMDCKYTLTDTSTKPTCDYKQGTKVMGSTDTTVKPDSTFKNRANVTLMDKMCRLSLTGFSESGAKNYTCIIKQKTAADRTALVDGKALATCSAFSTLLQTGPALLTVMLLPLLLYV</sequence>
<dbReference type="Proteomes" id="UP001221898">
    <property type="component" value="Unassembled WGS sequence"/>
</dbReference>
<dbReference type="GO" id="GO:0030334">
    <property type="term" value="P:regulation of cell migration"/>
    <property type="evidence" value="ECO:0007669"/>
    <property type="project" value="InterPro"/>
</dbReference>
<dbReference type="InterPro" id="IPR033292">
    <property type="entry name" value="THY1"/>
</dbReference>
<dbReference type="GO" id="GO:0043209">
    <property type="term" value="C:myelin sheath"/>
    <property type="evidence" value="ECO:0007669"/>
    <property type="project" value="TreeGrafter"/>
</dbReference>
<protein>
    <submittedName>
        <fullName evidence="9">Uncharacterized protein</fullName>
    </submittedName>
</protein>
<dbReference type="GO" id="GO:0007155">
    <property type="term" value="P:cell adhesion"/>
    <property type="evidence" value="ECO:0007669"/>
    <property type="project" value="InterPro"/>
</dbReference>
<evidence type="ECO:0000256" key="7">
    <source>
        <dbReference type="ARBA" id="ARBA00023288"/>
    </source>
</evidence>
<dbReference type="AlphaFoldDB" id="A0AAD7WM05"/>
<keyword evidence="8" id="KW-0393">Immunoglobulin domain</keyword>
<gene>
    <name evidence="9" type="ORF">AAFF_G00376540</name>
</gene>
<evidence type="ECO:0000256" key="1">
    <source>
        <dbReference type="ARBA" id="ARBA00004236"/>
    </source>
</evidence>
<dbReference type="GO" id="GO:0009897">
    <property type="term" value="C:external side of plasma membrane"/>
    <property type="evidence" value="ECO:0007669"/>
    <property type="project" value="TreeGrafter"/>
</dbReference>